<dbReference type="PANTHER" id="PTHR46560">
    <property type="entry name" value="CYPHER, ISOFORM B"/>
    <property type="match status" value="1"/>
</dbReference>
<dbReference type="Proteomes" id="UP000759131">
    <property type="component" value="Unassembled WGS sequence"/>
</dbReference>
<dbReference type="AlphaFoldDB" id="A0A7R9KD63"/>
<reference evidence="2" key="1">
    <citation type="submission" date="2020-11" db="EMBL/GenBank/DDBJ databases">
        <authorList>
            <person name="Tran Van P."/>
        </authorList>
    </citation>
    <scope>NUCLEOTIDE SEQUENCE</scope>
</reference>
<dbReference type="PANTHER" id="PTHR46560:SF5">
    <property type="entry name" value="CYPHER, ISOFORM B"/>
    <property type="match status" value="1"/>
</dbReference>
<accession>A0A7R9KD63</accession>
<proteinExistence type="predicted"/>
<keyword evidence="1" id="KW-1133">Transmembrane helix</keyword>
<dbReference type="EMBL" id="CAJPIZ010000298">
    <property type="protein sequence ID" value="CAG2101086.1"/>
    <property type="molecule type" value="Genomic_DNA"/>
</dbReference>
<keyword evidence="1" id="KW-0472">Membrane</keyword>
<protein>
    <submittedName>
        <fullName evidence="2">Uncharacterized protein</fullName>
    </submittedName>
</protein>
<name>A0A7R9KD63_9ACAR</name>
<keyword evidence="1" id="KW-0812">Transmembrane</keyword>
<evidence type="ECO:0000313" key="3">
    <source>
        <dbReference type="Proteomes" id="UP000759131"/>
    </source>
</evidence>
<evidence type="ECO:0000256" key="1">
    <source>
        <dbReference type="SAM" id="Phobius"/>
    </source>
</evidence>
<dbReference type="OrthoDB" id="6351704at2759"/>
<evidence type="ECO:0000313" key="2">
    <source>
        <dbReference type="EMBL" id="CAD7620656.1"/>
    </source>
</evidence>
<gene>
    <name evidence="2" type="ORF">OSB1V03_LOCUS1137</name>
</gene>
<keyword evidence="3" id="KW-1185">Reference proteome</keyword>
<organism evidence="2">
    <name type="scientific">Medioppia subpectinata</name>
    <dbReference type="NCBI Taxonomy" id="1979941"/>
    <lineage>
        <taxon>Eukaryota</taxon>
        <taxon>Metazoa</taxon>
        <taxon>Ecdysozoa</taxon>
        <taxon>Arthropoda</taxon>
        <taxon>Chelicerata</taxon>
        <taxon>Arachnida</taxon>
        <taxon>Acari</taxon>
        <taxon>Acariformes</taxon>
        <taxon>Sarcoptiformes</taxon>
        <taxon>Oribatida</taxon>
        <taxon>Brachypylina</taxon>
        <taxon>Oppioidea</taxon>
        <taxon>Oppiidae</taxon>
        <taxon>Medioppia</taxon>
    </lineage>
</organism>
<dbReference type="EMBL" id="OC854873">
    <property type="protein sequence ID" value="CAD7620656.1"/>
    <property type="molecule type" value="Genomic_DNA"/>
</dbReference>
<sequence length="320" mass="36430">MPNYSEYELVLYVQNDRNIQQSSDEKIEVKCWPRNVLLRGVMGSEGNRTHNSTTKLSAKSLYGVYGMDGATHIQVHQMRSHHLTLSHVTDSLECRLDVMRGRIPFLKPIEGFVDLGQDVTLLIRIKEIDGIDSMVSRCYAHEGSHAVIQELTNTDGGIGFSPSLHRIKRESSHRKQRNAKRAIIMERELTANNNNEHNDWDSLLSLISLTNALPVRHDRHSIHNESHKTIKTIKPKHQIYMKQLDEQCLTPLLLIALSALTVIGLLCALTITCYHCYRNTISNSNPHKLLQSHNYAYDMNSKHNQCLQPIPLAPLPHLSI</sequence>
<feature type="transmembrane region" description="Helical" evidence="1">
    <location>
        <begin position="252"/>
        <end position="277"/>
    </location>
</feature>